<accession>A0A2G8SG13</accession>
<feature type="compositionally biased region" description="Basic residues" evidence="1">
    <location>
        <begin position="51"/>
        <end position="64"/>
    </location>
</feature>
<organism evidence="2 3">
    <name type="scientific">Ganoderma sinense ZZ0214-1</name>
    <dbReference type="NCBI Taxonomy" id="1077348"/>
    <lineage>
        <taxon>Eukaryota</taxon>
        <taxon>Fungi</taxon>
        <taxon>Dikarya</taxon>
        <taxon>Basidiomycota</taxon>
        <taxon>Agaricomycotina</taxon>
        <taxon>Agaricomycetes</taxon>
        <taxon>Polyporales</taxon>
        <taxon>Polyporaceae</taxon>
        <taxon>Ganoderma</taxon>
    </lineage>
</organism>
<evidence type="ECO:0000256" key="1">
    <source>
        <dbReference type="SAM" id="MobiDB-lite"/>
    </source>
</evidence>
<dbReference type="OrthoDB" id="2793621at2759"/>
<name>A0A2G8SG13_9APHY</name>
<evidence type="ECO:0000313" key="3">
    <source>
        <dbReference type="Proteomes" id="UP000230002"/>
    </source>
</evidence>
<evidence type="ECO:0000313" key="2">
    <source>
        <dbReference type="EMBL" id="PIL32704.1"/>
    </source>
</evidence>
<reference evidence="2 3" key="1">
    <citation type="journal article" date="2015" name="Sci. Rep.">
        <title>Chromosome-level genome map provides insights into diverse defense mechanisms in the medicinal fungus Ganoderma sinense.</title>
        <authorList>
            <person name="Zhu Y."/>
            <person name="Xu J."/>
            <person name="Sun C."/>
            <person name="Zhou S."/>
            <person name="Xu H."/>
            <person name="Nelson D.R."/>
            <person name="Qian J."/>
            <person name="Song J."/>
            <person name="Luo H."/>
            <person name="Xiang L."/>
            <person name="Li Y."/>
            <person name="Xu Z."/>
            <person name="Ji A."/>
            <person name="Wang L."/>
            <person name="Lu S."/>
            <person name="Hayward A."/>
            <person name="Sun W."/>
            <person name="Li X."/>
            <person name="Schwartz D.C."/>
            <person name="Wang Y."/>
            <person name="Chen S."/>
        </authorList>
    </citation>
    <scope>NUCLEOTIDE SEQUENCE [LARGE SCALE GENOMIC DNA]</scope>
    <source>
        <strain evidence="2 3">ZZ0214-1</strain>
    </source>
</reference>
<dbReference type="AlphaFoldDB" id="A0A2G8SG13"/>
<protein>
    <submittedName>
        <fullName evidence="2">Uncharacterized protein</fullName>
    </submittedName>
</protein>
<dbReference type="Proteomes" id="UP000230002">
    <property type="component" value="Unassembled WGS sequence"/>
</dbReference>
<proteinExistence type="predicted"/>
<feature type="compositionally biased region" description="Low complexity" evidence="1">
    <location>
        <begin position="69"/>
        <end position="87"/>
    </location>
</feature>
<feature type="compositionally biased region" description="Pro residues" evidence="1">
    <location>
        <begin position="389"/>
        <end position="401"/>
    </location>
</feature>
<keyword evidence="3" id="KW-1185">Reference proteome</keyword>
<sequence length="527" mass="56636">MAAHRTSFKPLELAPEWLTESPITFDDLRCTTYPPTLWRVSLPPTPATPHTRTRTHTRTRKNQHRRDSVASIASSLSSSSSSSSIASDEIEELSKAGSPQFNCQDHERARARAVPVRVSTHLAPEDASSFLFYHDDDDNDGDDEHNGLHVGRWAHEREDDEATLNEQGPGPDVLVVEEEDPSPIDPFFKPKSQPHSLSASLLPLPSPPLHQDEPVRAPSADSSEYVHSRGSSFDCASPWFMHVSAGALAALDDQLLQSPVDAFADLCYARAVQLPDAAPVPYSWRRFSRLRPLSPFSDIHEEEEGEGSSSGSDSDGDDDEVVSPSADWQTQGVRPRIYSPTPHAHRDAHPPAHPRHYAHESDGSIQFRSQIQTLSPTALLSTHGSKPLPLHPPPTPSPPPSLNAGRSPYDIATLRGAAASPPPSFLPLPAVSQAQLALLFGAQAPPKPSESVHFFPATGSAASAAKGSSWSRRGVQALRITTNTHAHSNSNSSSSNSGAGSGGSTPATATTTNGGGWFQRGLRAIRA</sequence>
<feature type="region of interest" description="Disordered" evidence="1">
    <location>
        <begin position="39"/>
        <end position="102"/>
    </location>
</feature>
<feature type="compositionally biased region" description="Low complexity" evidence="1">
    <location>
        <begin position="483"/>
        <end position="512"/>
    </location>
</feature>
<comment type="caution">
    <text evidence="2">The sequence shown here is derived from an EMBL/GenBank/DDBJ whole genome shotgun (WGS) entry which is preliminary data.</text>
</comment>
<feature type="region of interest" description="Disordered" evidence="1">
    <location>
        <begin position="483"/>
        <end position="520"/>
    </location>
</feature>
<feature type="region of interest" description="Disordered" evidence="1">
    <location>
        <begin position="295"/>
        <end position="362"/>
    </location>
</feature>
<gene>
    <name evidence="2" type="ORF">GSI_04819</name>
</gene>
<feature type="region of interest" description="Disordered" evidence="1">
    <location>
        <begin position="157"/>
        <end position="228"/>
    </location>
</feature>
<feature type="region of interest" description="Disordered" evidence="1">
    <location>
        <begin position="380"/>
        <end position="407"/>
    </location>
</feature>
<dbReference type="EMBL" id="AYKW01000009">
    <property type="protein sequence ID" value="PIL32704.1"/>
    <property type="molecule type" value="Genomic_DNA"/>
</dbReference>
<feature type="compositionally biased region" description="Low complexity" evidence="1">
    <location>
        <begin position="193"/>
        <end position="203"/>
    </location>
</feature>